<gene>
    <name evidence="7" type="primary">UBXN4</name>
    <name evidence="7" type="ORF">BLAG_LOCUS17704</name>
</gene>
<dbReference type="Pfam" id="PF22562">
    <property type="entry name" value="UBA_7"/>
    <property type="match status" value="1"/>
</dbReference>
<feature type="compositionally biased region" description="Basic and acidic residues" evidence="4">
    <location>
        <begin position="208"/>
        <end position="234"/>
    </location>
</feature>
<evidence type="ECO:0000256" key="4">
    <source>
        <dbReference type="SAM" id="MobiDB-lite"/>
    </source>
</evidence>
<dbReference type="SUPFAM" id="SSF54236">
    <property type="entry name" value="Ubiquitin-like"/>
    <property type="match status" value="1"/>
</dbReference>
<dbReference type="PANTHER" id="PTHR46340:SF1">
    <property type="entry name" value="UBX DOMAIN-CONTAINING PROTEIN 1"/>
    <property type="match status" value="1"/>
</dbReference>
<feature type="compositionally biased region" description="Acidic residues" evidence="4">
    <location>
        <begin position="92"/>
        <end position="107"/>
    </location>
</feature>
<evidence type="ECO:0000259" key="6">
    <source>
        <dbReference type="PROSITE" id="PS50033"/>
    </source>
</evidence>
<feature type="domain" description="UBA" evidence="5">
    <location>
        <begin position="1"/>
        <end position="40"/>
    </location>
</feature>
<keyword evidence="8" id="KW-1185">Reference proteome</keyword>
<evidence type="ECO:0000256" key="1">
    <source>
        <dbReference type="ARBA" id="ARBA00004496"/>
    </source>
</evidence>
<feature type="compositionally biased region" description="Basic and acidic residues" evidence="4">
    <location>
        <begin position="148"/>
        <end position="189"/>
    </location>
</feature>
<dbReference type="Gene3D" id="1.10.8.10">
    <property type="entry name" value="DNA helicase RuvA subunit, C-terminal domain"/>
    <property type="match status" value="1"/>
</dbReference>
<dbReference type="Proteomes" id="UP000838412">
    <property type="component" value="Chromosome 4"/>
</dbReference>
<dbReference type="InterPro" id="IPR001012">
    <property type="entry name" value="UBX_dom"/>
</dbReference>
<dbReference type="PROSITE" id="PS50033">
    <property type="entry name" value="UBX"/>
    <property type="match status" value="1"/>
</dbReference>
<dbReference type="PANTHER" id="PTHR46340">
    <property type="entry name" value="UBX DOMAIN-CONTAINING PROTEIN 1"/>
    <property type="match status" value="1"/>
</dbReference>
<dbReference type="InterPro" id="IPR029071">
    <property type="entry name" value="Ubiquitin-like_domsf"/>
</dbReference>
<reference evidence="7" key="1">
    <citation type="submission" date="2022-01" db="EMBL/GenBank/DDBJ databases">
        <authorList>
            <person name="Braso-Vives M."/>
        </authorList>
    </citation>
    <scope>NUCLEOTIDE SEQUENCE</scope>
</reference>
<feature type="compositionally biased region" description="Low complexity" evidence="4">
    <location>
        <begin position="77"/>
        <end position="91"/>
    </location>
</feature>
<feature type="region of interest" description="Disordered" evidence="4">
    <location>
        <begin position="42"/>
        <end position="111"/>
    </location>
</feature>
<proteinExistence type="predicted"/>
<dbReference type="Pfam" id="PF00789">
    <property type="entry name" value="UBX"/>
    <property type="match status" value="1"/>
</dbReference>
<evidence type="ECO:0000259" key="5">
    <source>
        <dbReference type="PROSITE" id="PS50030"/>
    </source>
</evidence>
<dbReference type="SMART" id="SM00165">
    <property type="entry name" value="UBA"/>
    <property type="match status" value="1"/>
</dbReference>
<dbReference type="InterPro" id="IPR009060">
    <property type="entry name" value="UBA-like_sf"/>
</dbReference>
<evidence type="ECO:0000313" key="8">
    <source>
        <dbReference type="Proteomes" id="UP000838412"/>
    </source>
</evidence>
<evidence type="ECO:0000313" key="7">
    <source>
        <dbReference type="EMBL" id="CAH1262794.1"/>
    </source>
</evidence>
<dbReference type="SMART" id="SM00166">
    <property type="entry name" value="UBX"/>
    <property type="match status" value="1"/>
</dbReference>
<dbReference type="InterPro" id="IPR015940">
    <property type="entry name" value="UBA"/>
</dbReference>
<feature type="region of interest" description="Disordered" evidence="4">
    <location>
        <begin position="249"/>
        <end position="277"/>
    </location>
</feature>
<dbReference type="FunFam" id="3.10.20.90:FF:000134">
    <property type="entry name" value="UBX domain-containing protein 1"/>
    <property type="match status" value="1"/>
</dbReference>
<dbReference type="SUPFAM" id="SSF46934">
    <property type="entry name" value="UBA-like"/>
    <property type="match status" value="1"/>
</dbReference>
<organism evidence="7 8">
    <name type="scientific">Branchiostoma lanceolatum</name>
    <name type="common">Common lancelet</name>
    <name type="synonym">Amphioxus lanceolatum</name>
    <dbReference type="NCBI Taxonomy" id="7740"/>
    <lineage>
        <taxon>Eukaryota</taxon>
        <taxon>Metazoa</taxon>
        <taxon>Chordata</taxon>
        <taxon>Cephalochordata</taxon>
        <taxon>Leptocardii</taxon>
        <taxon>Amphioxiformes</taxon>
        <taxon>Branchiostomatidae</taxon>
        <taxon>Branchiostoma</taxon>
    </lineage>
</organism>
<dbReference type="GO" id="GO:0036435">
    <property type="term" value="F:K48-linked polyubiquitin modification-dependent protein binding"/>
    <property type="evidence" value="ECO:0007669"/>
    <property type="project" value="TreeGrafter"/>
</dbReference>
<dbReference type="Gene3D" id="3.10.20.90">
    <property type="entry name" value="Phosphatidylinositol 3-kinase Catalytic Subunit, Chain A, domain 1"/>
    <property type="match status" value="1"/>
</dbReference>
<dbReference type="GO" id="GO:0031397">
    <property type="term" value="P:negative regulation of protein ubiquitination"/>
    <property type="evidence" value="ECO:0007669"/>
    <property type="project" value="TreeGrafter"/>
</dbReference>
<dbReference type="InterPro" id="IPR013087">
    <property type="entry name" value="Znf_C2H2_type"/>
</dbReference>
<dbReference type="FunFam" id="1.10.8.10:FF:000044">
    <property type="entry name" value="UBX domain-containing protein 1"/>
    <property type="match status" value="1"/>
</dbReference>
<accession>A0A8J9ZVB1</accession>
<dbReference type="InterPro" id="IPR041923">
    <property type="entry name" value="UBA_UBXN1"/>
</dbReference>
<dbReference type="CDD" id="cd01772">
    <property type="entry name" value="UBX_UBXN1"/>
    <property type="match status" value="1"/>
</dbReference>
<dbReference type="GO" id="GO:0032435">
    <property type="term" value="P:negative regulation of proteasomal ubiquitin-dependent protein catabolic process"/>
    <property type="evidence" value="ECO:0007669"/>
    <property type="project" value="TreeGrafter"/>
</dbReference>
<sequence>MSASLGTLLEMGFPQNRAEKAIAVTNDQGPEAAMEWLLAHMDDPDIDEPYQPPQGHVLGKTEESAAAPTGQETGAQEGAETPMETGGAAETATEESEAAAEGEEDGAEGQQEAKCLVCDECGKKLRTENDVQMHAVRSGHQSFSESTEEIKPLTEEEKQEQLRKVQERLKQRRQEKAEEEKKEAIEKEKMRRRQGKELVSMKTQHNYEQSKKLVAERKREKMEERMAKQRVKDQIERDRLERAAKFGKAGTSVAPVPGTAQAPPAQPKVEAAPEPKKDYEQTRIQVRLFNGTALTQSFKVQEELAAVRLFVEMNRTDGDQPFQLMTTFPRKVFTEEDMHNPLNSLGLVPSAVLVLTKLQ</sequence>
<dbReference type="GO" id="GO:0005737">
    <property type="term" value="C:cytoplasm"/>
    <property type="evidence" value="ECO:0007669"/>
    <property type="project" value="UniProtKB-SubCell"/>
</dbReference>
<dbReference type="PROSITE" id="PS50030">
    <property type="entry name" value="UBA"/>
    <property type="match status" value="1"/>
</dbReference>
<keyword evidence="3" id="KW-0175">Coiled coil</keyword>
<protein>
    <submittedName>
        <fullName evidence="7">UBXN4 protein</fullName>
    </submittedName>
</protein>
<name>A0A8J9ZVB1_BRALA</name>
<feature type="region of interest" description="Disordered" evidence="4">
    <location>
        <begin position="132"/>
        <end position="234"/>
    </location>
</feature>
<evidence type="ECO:0000256" key="3">
    <source>
        <dbReference type="ARBA" id="ARBA00023054"/>
    </source>
</evidence>
<feature type="domain" description="UBX" evidence="6">
    <location>
        <begin position="277"/>
        <end position="355"/>
    </location>
</feature>
<dbReference type="GO" id="GO:0005634">
    <property type="term" value="C:nucleus"/>
    <property type="evidence" value="ECO:0007669"/>
    <property type="project" value="TreeGrafter"/>
</dbReference>
<dbReference type="EMBL" id="OV696689">
    <property type="protein sequence ID" value="CAH1262794.1"/>
    <property type="molecule type" value="Genomic_DNA"/>
</dbReference>
<evidence type="ECO:0000256" key="2">
    <source>
        <dbReference type="ARBA" id="ARBA00022490"/>
    </source>
</evidence>
<dbReference type="CDD" id="cd14302">
    <property type="entry name" value="UBA_UBXN1"/>
    <property type="match status" value="1"/>
</dbReference>
<dbReference type="PROSITE" id="PS00028">
    <property type="entry name" value="ZINC_FINGER_C2H2_1"/>
    <property type="match status" value="1"/>
</dbReference>
<comment type="subcellular location">
    <subcellularLocation>
        <location evidence="1">Cytoplasm</location>
    </subcellularLocation>
</comment>
<dbReference type="GO" id="GO:1903094">
    <property type="term" value="P:negative regulation of protein K48-linked deubiquitination"/>
    <property type="evidence" value="ECO:0007669"/>
    <property type="project" value="TreeGrafter"/>
</dbReference>
<dbReference type="OrthoDB" id="10254930at2759"/>
<keyword evidence="2" id="KW-0963">Cytoplasm</keyword>
<dbReference type="AlphaFoldDB" id="A0A8J9ZVB1"/>